<dbReference type="EMBL" id="JBEVYD010000005">
    <property type="protein sequence ID" value="KAL3232457.1"/>
    <property type="molecule type" value="Genomic_DNA"/>
</dbReference>
<feature type="compositionally biased region" description="Basic and acidic residues" evidence="1">
    <location>
        <begin position="12"/>
        <end position="21"/>
    </location>
</feature>
<dbReference type="CDD" id="cd00590">
    <property type="entry name" value="RRM_SF"/>
    <property type="match status" value="1"/>
</dbReference>
<keyword evidence="3" id="KW-1185">Reference proteome</keyword>
<protein>
    <recommendedName>
        <fullName evidence="4">RRM domain-containing protein</fullName>
    </recommendedName>
</protein>
<feature type="compositionally biased region" description="Basic residues" evidence="1">
    <location>
        <begin position="43"/>
        <end position="53"/>
    </location>
</feature>
<feature type="region of interest" description="Disordered" evidence="1">
    <location>
        <begin position="201"/>
        <end position="226"/>
    </location>
</feature>
<feature type="compositionally biased region" description="Low complexity" evidence="1">
    <location>
        <begin position="209"/>
        <end position="223"/>
    </location>
</feature>
<reference evidence="2 3" key="1">
    <citation type="submission" date="2024-05" db="EMBL/GenBank/DDBJ databases">
        <title>Long read based assembly of the Candida bracarensis genome reveals expanded adhesin content.</title>
        <authorList>
            <person name="Marcet-Houben M."/>
            <person name="Ksiezopolska E."/>
            <person name="Gabaldon T."/>
        </authorList>
    </citation>
    <scope>NUCLEOTIDE SEQUENCE [LARGE SCALE GENOMIC DNA]</scope>
    <source>
        <strain evidence="2 3">CBM6</strain>
    </source>
</reference>
<feature type="region of interest" description="Disordered" evidence="1">
    <location>
        <begin position="1"/>
        <end position="21"/>
    </location>
</feature>
<dbReference type="Proteomes" id="UP001623330">
    <property type="component" value="Unassembled WGS sequence"/>
</dbReference>
<gene>
    <name evidence="2" type="ORF">RNJ44_04373</name>
</gene>
<feature type="region of interest" description="Disordered" evidence="1">
    <location>
        <begin position="40"/>
        <end position="86"/>
    </location>
</feature>
<accession>A0ABR4NV03</accession>
<feature type="compositionally biased region" description="Low complexity" evidence="1">
    <location>
        <begin position="73"/>
        <end position="86"/>
    </location>
</feature>
<dbReference type="InterPro" id="IPR035979">
    <property type="entry name" value="RBD_domain_sf"/>
</dbReference>
<evidence type="ECO:0000313" key="2">
    <source>
        <dbReference type="EMBL" id="KAL3232457.1"/>
    </source>
</evidence>
<organism evidence="2 3">
    <name type="scientific">Nakaseomyces bracarensis</name>
    <dbReference type="NCBI Taxonomy" id="273131"/>
    <lineage>
        <taxon>Eukaryota</taxon>
        <taxon>Fungi</taxon>
        <taxon>Dikarya</taxon>
        <taxon>Ascomycota</taxon>
        <taxon>Saccharomycotina</taxon>
        <taxon>Saccharomycetes</taxon>
        <taxon>Saccharomycetales</taxon>
        <taxon>Saccharomycetaceae</taxon>
        <taxon>Nakaseomyces</taxon>
    </lineage>
</organism>
<evidence type="ECO:0000313" key="3">
    <source>
        <dbReference type="Proteomes" id="UP001623330"/>
    </source>
</evidence>
<comment type="caution">
    <text evidence="2">The sequence shown here is derived from an EMBL/GenBank/DDBJ whole genome shotgun (WGS) entry which is preliminary data.</text>
</comment>
<proteinExistence type="predicted"/>
<feature type="compositionally biased region" description="Basic residues" evidence="1">
    <location>
        <begin position="1"/>
        <end position="11"/>
    </location>
</feature>
<name>A0ABR4NV03_9SACH</name>
<dbReference type="SUPFAM" id="SSF54928">
    <property type="entry name" value="RNA-binding domain, RBD"/>
    <property type="match status" value="1"/>
</dbReference>
<evidence type="ECO:0000256" key="1">
    <source>
        <dbReference type="SAM" id="MobiDB-lite"/>
    </source>
</evidence>
<sequence>MARGRSRKSYRVKKEPRGDELIKKEQKEDILAGRIGINVDQKKNKKTIRRKKSEPKIETRAVSLSQKQKQKQKQQQQQQQQQQQTMTMTMTNNTNKAGKTLKNNKKGPTQVDMLINKAKKQVAKQNDDRFKQMLRRQLNRAGFVTLSETFVDQMCALPTAKKINAMRELQFDDERIQKLFTSSGYKIIDEHIKQADALLVGKRQQQKATNSNNKNNPTGNGTPRSQRANLITTGAQSLPSEGYAGSSKNKNQLVLSTSVDSNSAKILNIYNLTLGVDQLKLKEIIEEYGRTELSRVVVRDLPTGTAMASVHLAHPEDGELIRLQKFFNGATVDGRTIKVLISEDPVAKGGLV</sequence>
<evidence type="ECO:0008006" key="4">
    <source>
        <dbReference type="Google" id="ProtNLM"/>
    </source>
</evidence>